<keyword evidence="1" id="KW-0732">Signal</keyword>
<keyword evidence="1" id="KW-0131">Cell cycle</keyword>
<gene>
    <name evidence="1" type="primary">cpoB</name>
    <name evidence="3" type="ORF">GCM10011534_26420</name>
</gene>
<feature type="chain" id="PRO_5038201766" description="Cell division coordinator CpoB" evidence="1">
    <location>
        <begin position="23"/>
        <end position="278"/>
    </location>
</feature>
<dbReference type="GO" id="GO:0043093">
    <property type="term" value="P:FtsZ-dependent cytokinesis"/>
    <property type="evidence" value="ECO:0007669"/>
    <property type="project" value="UniProtKB-UniRule"/>
</dbReference>
<keyword evidence="1" id="KW-0175">Coiled coil</keyword>
<organism evidence="3 4">
    <name type="scientific">Pseudooceanicola nanhaiensis</name>
    <dbReference type="NCBI Taxonomy" id="375761"/>
    <lineage>
        <taxon>Bacteria</taxon>
        <taxon>Pseudomonadati</taxon>
        <taxon>Pseudomonadota</taxon>
        <taxon>Alphaproteobacteria</taxon>
        <taxon>Rhodobacterales</taxon>
        <taxon>Paracoccaceae</taxon>
        <taxon>Pseudooceanicola</taxon>
    </lineage>
</organism>
<dbReference type="Proteomes" id="UP000649829">
    <property type="component" value="Unassembled WGS sequence"/>
</dbReference>
<dbReference type="Pfam" id="PF13432">
    <property type="entry name" value="TPR_16"/>
    <property type="match status" value="1"/>
</dbReference>
<comment type="caution">
    <text evidence="3">The sequence shown here is derived from an EMBL/GenBank/DDBJ whole genome shotgun (WGS) entry which is preliminary data.</text>
</comment>
<feature type="coiled-coil region" evidence="1">
    <location>
        <begin position="29"/>
        <end position="89"/>
    </location>
</feature>
<keyword evidence="1" id="KW-0132">Cell division</keyword>
<dbReference type="NCBIfam" id="TIGR02795">
    <property type="entry name" value="tol_pal_ybgF"/>
    <property type="match status" value="1"/>
</dbReference>
<reference evidence="3" key="1">
    <citation type="journal article" date="2014" name="Int. J. Syst. Evol. Microbiol.">
        <title>Complete genome sequence of Corynebacterium casei LMG S-19264T (=DSM 44701T), isolated from a smear-ripened cheese.</title>
        <authorList>
            <consortium name="US DOE Joint Genome Institute (JGI-PGF)"/>
            <person name="Walter F."/>
            <person name="Albersmeier A."/>
            <person name="Kalinowski J."/>
            <person name="Ruckert C."/>
        </authorList>
    </citation>
    <scope>NUCLEOTIDE SEQUENCE</scope>
    <source>
        <strain evidence="3">CGMCC 1.6293</strain>
    </source>
</reference>
<dbReference type="SUPFAM" id="SSF48452">
    <property type="entry name" value="TPR-like"/>
    <property type="match status" value="1"/>
</dbReference>
<dbReference type="RefSeq" id="WP_028287512.1">
    <property type="nucleotide sequence ID" value="NZ_BMLF01000002.1"/>
</dbReference>
<dbReference type="InterPro" id="IPR011990">
    <property type="entry name" value="TPR-like_helical_dom_sf"/>
</dbReference>
<feature type="region of interest" description="Disordered" evidence="2">
    <location>
        <begin position="117"/>
        <end position="147"/>
    </location>
</feature>
<dbReference type="EMBL" id="BMLF01000002">
    <property type="protein sequence ID" value="GGM03331.1"/>
    <property type="molecule type" value="Genomic_DNA"/>
</dbReference>
<dbReference type="Gene3D" id="1.25.40.10">
    <property type="entry name" value="Tetratricopeptide repeat domain"/>
    <property type="match status" value="1"/>
</dbReference>
<keyword evidence="4" id="KW-1185">Reference proteome</keyword>
<dbReference type="GO" id="GO:0030288">
    <property type="term" value="C:outer membrane-bounded periplasmic space"/>
    <property type="evidence" value="ECO:0007669"/>
    <property type="project" value="UniProtKB-UniRule"/>
</dbReference>
<protein>
    <recommendedName>
        <fullName evidence="1">Cell division coordinator CpoB</fullName>
    </recommendedName>
</protein>
<evidence type="ECO:0000313" key="4">
    <source>
        <dbReference type="Proteomes" id="UP000649829"/>
    </source>
</evidence>
<dbReference type="InterPro" id="IPR014162">
    <property type="entry name" value="CpoB_C"/>
</dbReference>
<sequence length="278" mass="29840" precursor="true">MRPIVLILSLAMALAFTGGARAQSNDETLADIRQELSILYVEIQKLKRELSTTGNAGALEAGGSALQRLDAIEAEVQRLTSKSEEMEYRIDQVVRDGTNRIGDLEFRLVELEGGDVSKLGETSTLGGGEMPQTPVAAPPSEPTEEAPATELAISEEADFKRAEEALSAGNYADASEQYTQFLQSYPGSPLEIRAQLGRGKALEKMGETSQAARAFLNAFSAAPDGPEAPEALYNLGRMLGALNQQQEACVTLSEVPVRFPGSPFVAQAQSEMQSRNCQ</sequence>
<keyword evidence="1" id="KW-0574">Periplasm</keyword>
<reference evidence="3" key="2">
    <citation type="submission" date="2020-09" db="EMBL/GenBank/DDBJ databases">
        <authorList>
            <person name="Sun Q."/>
            <person name="Zhou Y."/>
        </authorList>
    </citation>
    <scope>NUCLEOTIDE SEQUENCE</scope>
    <source>
        <strain evidence="3">CGMCC 1.6293</strain>
    </source>
</reference>
<comment type="similarity">
    <text evidence="1">Belongs to the CpoB family.</text>
</comment>
<name>A0A917WGZ7_9RHOB</name>
<dbReference type="AlphaFoldDB" id="A0A917WGZ7"/>
<evidence type="ECO:0000256" key="1">
    <source>
        <dbReference type="HAMAP-Rule" id="MF_02066"/>
    </source>
</evidence>
<comment type="subcellular location">
    <subcellularLocation>
        <location evidence="1">Periplasm</location>
    </subcellularLocation>
</comment>
<evidence type="ECO:0000313" key="3">
    <source>
        <dbReference type="EMBL" id="GGM03331.1"/>
    </source>
</evidence>
<comment type="function">
    <text evidence="1">Mediates coordination of peptidoglycan synthesis and outer membrane constriction during cell division.</text>
</comment>
<feature type="signal peptide" evidence="1">
    <location>
        <begin position="1"/>
        <end position="22"/>
    </location>
</feature>
<accession>A0A917WGZ7</accession>
<dbReference type="InterPro" id="IPR034706">
    <property type="entry name" value="CpoB"/>
</dbReference>
<proteinExistence type="inferred from homology"/>
<evidence type="ECO:0000256" key="2">
    <source>
        <dbReference type="SAM" id="MobiDB-lite"/>
    </source>
</evidence>
<dbReference type="HAMAP" id="MF_02066">
    <property type="entry name" value="CpoB"/>
    <property type="match status" value="1"/>
</dbReference>